<evidence type="ECO:0000259" key="3">
    <source>
        <dbReference type="PROSITE" id="PS50110"/>
    </source>
</evidence>
<keyword evidence="5" id="KW-1185">Reference proteome</keyword>
<accession>A0A0U1NJP7</accession>
<dbReference type="InterPro" id="IPR050595">
    <property type="entry name" value="Bact_response_regulator"/>
</dbReference>
<evidence type="ECO:0000256" key="1">
    <source>
        <dbReference type="ARBA" id="ARBA00022553"/>
    </source>
</evidence>
<evidence type="ECO:0000313" key="4">
    <source>
        <dbReference type="EMBL" id="CRK74950.1"/>
    </source>
</evidence>
<dbReference type="AlphaFoldDB" id="A0A0U1NJP7"/>
<feature type="modified residue" description="4-aspartylphosphate" evidence="2">
    <location>
        <position position="68"/>
    </location>
</feature>
<dbReference type="SMART" id="SM00448">
    <property type="entry name" value="REC"/>
    <property type="match status" value="1"/>
</dbReference>
<dbReference type="InterPro" id="IPR011006">
    <property type="entry name" value="CheY-like_superfamily"/>
</dbReference>
<dbReference type="Gene3D" id="3.40.50.2300">
    <property type="match status" value="1"/>
</dbReference>
<dbReference type="GO" id="GO:0003677">
    <property type="term" value="F:DNA binding"/>
    <property type="evidence" value="ECO:0007669"/>
    <property type="project" value="UniProtKB-KW"/>
</dbReference>
<proteinExistence type="predicted"/>
<dbReference type="SUPFAM" id="SSF52172">
    <property type="entry name" value="CheY-like"/>
    <property type="match status" value="1"/>
</dbReference>
<protein>
    <submittedName>
        <fullName evidence="4">DNA-binding transcriptional regulator BasR</fullName>
    </submittedName>
</protein>
<dbReference type="InterPro" id="IPR001789">
    <property type="entry name" value="Sig_transdc_resp-reg_receiver"/>
</dbReference>
<dbReference type="EMBL" id="CVQV01000005">
    <property type="protein sequence ID" value="CRK74950.1"/>
    <property type="molecule type" value="Genomic_DNA"/>
</dbReference>
<dbReference type="Proteomes" id="UP000048949">
    <property type="component" value="Unassembled WGS sequence"/>
</dbReference>
<gene>
    <name evidence="4" type="ORF">NIG5292_00991</name>
</gene>
<feature type="domain" description="Response regulatory" evidence="3">
    <location>
        <begin position="19"/>
        <end position="134"/>
    </location>
</feature>
<dbReference type="CDD" id="cd00156">
    <property type="entry name" value="REC"/>
    <property type="match status" value="1"/>
</dbReference>
<evidence type="ECO:0000256" key="2">
    <source>
        <dbReference type="PROSITE-ProRule" id="PRU00169"/>
    </source>
</evidence>
<dbReference type="PROSITE" id="PS50110">
    <property type="entry name" value="RESPONSE_REGULATORY"/>
    <property type="match status" value="1"/>
</dbReference>
<dbReference type="PANTHER" id="PTHR44591:SF3">
    <property type="entry name" value="RESPONSE REGULATORY DOMAIN-CONTAINING PROTEIN"/>
    <property type="match status" value="1"/>
</dbReference>
<name>A0A0U1NJP7_9RHOB</name>
<dbReference type="STRING" id="282199.GCA_001049735_00990"/>
<keyword evidence="4" id="KW-0238">DNA-binding</keyword>
<dbReference type="Pfam" id="PF00072">
    <property type="entry name" value="Response_reg"/>
    <property type="match status" value="1"/>
</dbReference>
<dbReference type="GO" id="GO:0000160">
    <property type="term" value="P:phosphorelay signal transduction system"/>
    <property type="evidence" value="ECO:0007669"/>
    <property type="project" value="InterPro"/>
</dbReference>
<dbReference type="PANTHER" id="PTHR44591">
    <property type="entry name" value="STRESS RESPONSE REGULATOR PROTEIN 1"/>
    <property type="match status" value="1"/>
</dbReference>
<organism evidence="4 5">
    <name type="scientific">Nereida ignava</name>
    <dbReference type="NCBI Taxonomy" id="282199"/>
    <lineage>
        <taxon>Bacteria</taxon>
        <taxon>Pseudomonadati</taxon>
        <taxon>Pseudomonadota</taxon>
        <taxon>Alphaproteobacteria</taxon>
        <taxon>Rhodobacterales</taxon>
        <taxon>Roseobacteraceae</taxon>
        <taxon>Nereida</taxon>
    </lineage>
</organism>
<evidence type="ECO:0000313" key="5">
    <source>
        <dbReference type="Proteomes" id="UP000048949"/>
    </source>
</evidence>
<dbReference type="RefSeq" id="WP_233488176.1">
    <property type="nucleotide sequence ID" value="NZ_CBFHGK010000008.1"/>
</dbReference>
<sequence length="138" mass="15242">MNRTIVDSVWVFLGCEFMPVLVVENNSDLAKIWASHLRRMGPWVDIAATVDEATDALIKKDYRVVVLDLDLPDGSALGLADIISYRHPMCKVVLVTKSTFFSDGSVFRNVPNACGFLSKGTNPHDLAALVTHHMPDQT</sequence>
<reference evidence="4 5" key="1">
    <citation type="submission" date="2015-04" db="EMBL/GenBank/DDBJ databases">
        <authorList>
            <person name="Syromyatnikov M.Y."/>
            <person name="Popov V.N."/>
        </authorList>
    </citation>
    <scope>NUCLEOTIDE SEQUENCE [LARGE SCALE GENOMIC DNA]</scope>
    <source>
        <strain evidence="4 5">CECT 5292</strain>
    </source>
</reference>
<keyword evidence="1 2" id="KW-0597">Phosphoprotein</keyword>